<dbReference type="CDD" id="cd07984">
    <property type="entry name" value="LPLAT_LABLAT-like"/>
    <property type="match status" value="1"/>
</dbReference>
<comment type="caution">
    <text evidence="7">The sequence shown here is derived from an EMBL/GenBank/DDBJ whole genome shotgun (WGS) entry which is preliminary data.</text>
</comment>
<organism evidence="7 8">
    <name type="scientific">Candidatus Omnitrophus magneticus</name>
    <dbReference type="NCBI Taxonomy" id="1609969"/>
    <lineage>
        <taxon>Bacteria</taxon>
        <taxon>Pseudomonadati</taxon>
        <taxon>Candidatus Omnitrophota</taxon>
        <taxon>Candidatus Omnitrophus</taxon>
    </lineage>
</organism>
<dbReference type="PANTHER" id="PTHR30606:SF10">
    <property type="entry name" value="PHOSPHATIDYLINOSITOL MANNOSIDE ACYLTRANSFERASE"/>
    <property type="match status" value="1"/>
</dbReference>
<dbReference type="Proteomes" id="UP000033428">
    <property type="component" value="Unassembled WGS sequence"/>
</dbReference>
<evidence type="ECO:0000313" key="7">
    <source>
        <dbReference type="EMBL" id="KJJ83805.1"/>
    </source>
</evidence>
<dbReference type="Pfam" id="PF03279">
    <property type="entry name" value="Lip_A_acyltrans"/>
    <property type="match status" value="1"/>
</dbReference>
<keyword evidence="4 7" id="KW-0808">Transferase</keyword>
<dbReference type="GO" id="GO:0005886">
    <property type="term" value="C:plasma membrane"/>
    <property type="evidence" value="ECO:0007669"/>
    <property type="project" value="UniProtKB-SubCell"/>
</dbReference>
<gene>
    <name evidence="7" type="ORF">OMAG_002324</name>
</gene>
<keyword evidence="6 7" id="KW-0012">Acyltransferase</keyword>
<evidence type="ECO:0000313" key="8">
    <source>
        <dbReference type="Proteomes" id="UP000033428"/>
    </source>
</evidence>
<evidence type="ECO:0000256" key="2">
    <source>
        <dbReference type="ARBA" id="ARBA00022475"/>
    </source>
</evidence>
<name>A0A0F0CQV3_9BACT</name>
<dbReference type="EC" id="2.3.1.-" evidence="7"/>
<sequence length="275" mass="31852">MALATALGNTAFLLIKKYRLTTIENLNNIFPDTIEKNIETSRKVFINIAKNGAEWIKTRQLPPEKIQRLVSEVSGLKYLDSALALKRGAIVLAGHIGNWELLPMYIWLKGYRGSAIARRLYFYKYDKLINGIRTRFSRYMLYRDESPKKFIQVLKRGEILGILADQDMDSTSGVFVDFLSKPAYTSIAPAKLAIATGAPIVPAFMIRKKNDTYKLIIEKPIFADVQDRSDEEVTRLTQEWSRVVEKCILEFPEQWVWMHKRWKTKVPEERVLNYN</sequence>
<protein>
    <submittedName>
        <fullName evidence="7">Lipid A biosynthesis acyltransferase</fullName>
        <ecNumber evidence="7">2.3.1.-</ecNumber>
    </submittedName>
</protein>
<dbReference type="InterPro" id="IPR004960">
    <property type="entry name" value="LipA_acyltrans"/>
</dbReference>
<evidence type="ECO:0000256" key="6">
    <source>
        <dbReference type="ARBA" id="ARBA00023315"/>
    </source>
</evidence>
<comment type="subcellular location">
    <subcellularLocation>
        <location evidence="1">Cell inner membrane</location>
    </subcellularLocation>
</comment>
<dbReference type="AlphaFoldDB" id="A0A0F0CQV3"/>
<dbReference type="PANTHER" id="PTHR30606">
    <property type="entry name" value="LIPID A BIOSYNTHESIS LAUROYL ACYLTRANSFERASE"/>
    <property type="match status" value="1"/>
</dbReference>
<dbReference type="GO" id="GO:0016746">
    <property type="term" value="F:acyltransferase activity"/>
    <property type="evidence" value="ECO:0007669"/>
    <property type="project" value="UniProtKB-KW"/>
</dbReference>
<accession>A0A0F0CQV3</accession>
<proteinExistence type="predicted"/>
<dbReference type="PIRSF" id="PIRSF026649">
    <property type="entry name" value="MsbB"/>
    <property type="match status" value="1"/>
</dbReference>
<evidence type="ECO:0000256" key="1">
    <source>
        <dbReference type="ARBA" id="ARBA00004533"/>
    </source>
</evidence>
<evidence type="ECO:0000256" key="3">
    <source>
        <dbReference type="ARBA" id="ARBA00022519"/>
    </source>
</evidence>
<reference evidence="7 8" key="1">
    <citation type="submission" date="2015-02" db="EMBL/GenBank/DDBJ databases">
        <title>Single-cell genomics of uncultivated deep-branching MTB reveals a conserved set of magnetosome genes.</title>
        <authorList>
            <person name="Kolinko S."/>
            <person name="Richter M."/>
            <person name="Glockner F.O."/>
            <person name="Brachmann A."/>
            <person name="Schuler D."/>
        </authorList>
    </citation>
    <scope>NUCLEOTIDE SEQUENCE [LARGE SCALE GENOMIC DNA]</scope>
    <source>
        <strain evidence="7">SKK-01</strain>
    </source>
</reference>
<keyword evidence="2" id="KW-1003">Cell membrane</keyword>
<evidence type="ECO:0000256" key="4">
    <source>
        <dbReference type="ARBA" id="ARBA00022679"/>
    </source>
</evidence>
<dbReference type="EMBL" id="JYNY01000478">
    <property type="protein sequence ID" value="KJJ83805.1"/>
    <property type="molecule type" value="Genomic_DNA"/>
</dbReference>
<keyword evidence="5" id="KW-0472">Membrane</keyword>
<keyword evidence="8" id="KW-1185">Reference proteome</keyword>
<dbReference type="GO" id="GO:0009247">
    <property type="term" value="P:glycolipid biosynthetic process"/>
    <property type="evidence" value="ECO:0007669"/>
    <property type="project" value="UniProtKB-ARBA"/>
</dbReference>
<evidence type="ECO:0000256" key="5">
    <source>
        <dbReference type="ARBA" id="ARBA00023136"/>
    </source>
</evidence>
<keyword evidence="3" id="KW-0997">Cell inner membrane</keyword>